<gene>
    <name evidence="1" type="ORF">DCAF_LOCUS17685</name>
</gene>
<reference evidence="1 2" key="1">
    <citation type="submission" date="2024-01" db="EMBL/GenBank/DDBJ databases">
        <authorList>
            <person name="Waweru B."/>
        </authorList>
    </citation>
    <scope>NUCLEOTIDE SEQUENCE [LARGE SCALE GENOMIC DNA]</scope>
</reference>
<dbReference type="Proteomes" id="UP001314170">
    <property type="component" value="Unassembled WGS sequence"/>
</dbReference>
<name>A0AAV1S1Q8_9ROSI</name>
<comment type="caution">
    <text evidence="1">The sequence shown here is derived from an EMBL/GenBank/DDBJ whole genome shotgun (WGS) entry which is preliminary data.</text>
</comment>
<evidence type="ECO:0000313" key="1">
    <source>
        <dbReference type="EMBL" id="CAK7344227.1"/>
    </source>
</evidence>
<accession>A0AAV1S1Q8</accession>
<evidence type="ECO:0000313" key="2">
    <source>
        <dbReference type="Proteomes" id="UP001314170"/>
    </source>
</evidence>
<proteinExistence type="predicted"/>
<sequence length="51" mass="5830">MEVLSIGVKGHWAYMQVGQKHEEEKQAVPVEGPSLIPIYLILWSALRKLQK</sequence>
<feature type="non-terminal residue" evidence="1">
    <location>
        <position position="51"/>
    </location>
</feature>
<organism evidence="1 2">
    <name type="scientific">Dovyalis caffra</name>
    <dbReference type="NCBI Taxonomy" id="77055"/>
    <lineage>
        <taxon>Eukaryota</taxon>
        <taxon>Viridiplantae</taxon>
        <taxon>Streptophyta</taxon>
        <taxon>Embryophyta</taxon>
        <taxon>Tracheophyta</taxon>
        <taxon>Spermatophyta</taxon>
        <taxon>Magnoliopsida</taxon>
        <taxon>eudicotyledons</taxon>
        <taxon>Gunneridae</taxon>
        <taxon>Pentapetalae</taxon>
        <taxon>rosids</taxon>
        <taxon>fabids</taxon>
        <taxon>Malpighiales</taxon>
        <taxon>Salicaceae</taxon>
        <taxon>Flacourtieae</taxon>
        <taxon>Dovyalis</taxon>
    </lineage>
</organism>
<dbReference type="EMBL" id="CAWUPB010001161">
    <property type="protein sequence ID" value="CAK7344227.1"/>
    <property type="molecule type" value="Genomic_DNA"/>
</dbReference>
<dbReference type="AlphaFoldDB" id="A0AAV1S1Q8"/>
<keyword evidence="2" id="KW-1185">Reference proteome</keyword>
<protein>
    <submittedName>
        <fullName evidence="1">Uncharacterized protein</fullName>
    </submittedName>
</protein>